<dbReference type="PRINTS" id="PR00723">
    <property type="entry name" value="SUBTILISIN"/>
</dbReference>
<evidence type="ECO:0000256" key="5">
    <source>
        <dbReference type="PROSITE-ProRule" id="PRU01240"/>
    </source>
</evidence>
<dbReference type="EMBL" id="BAABDK010000010">
    <property type="protein sequence ID" value="GAA4028160.1"/>
    <property type="molecule type" value="Genomic_DNA"/>
</dbReference>
<keyword evidence="8" id="KW-1185">Reference proteome</keyword>
<evidence type="ECO:0000313" key="8">
    <source>
        <dbReference type="Proteomes" id="UP001501469"/>
    </source>
</evidence>
<keyword evidence="4 5" id="KW-0720">Serine protease</keyword>
<dbReference type="InterPro" id="IPR036852">
    <property type="entry name" value="Peptidase_S8/S53_dom_sf"/>
</dbReference>
<reference evidence="8" key="1">
    <citation type="journal article" date="2019" name="Int. J. Syst. Evol. Microbiol.">
        <title>The Global Catalogue of Microorganisms (GCM) 10K type strain sequencing project: providing services to taxonomists for standard genome sequencing and annotation.</title>
        <authorList>
            <consortium name="The Broad Institute Genomics Platform"/>
            <consortium name="The Broad Institute Genome Sequencing Center for Infectious Disease"/>
            <person name="Wu L."/>
            <person name="Ma J."/>
        </authorList>
    </citation>
    <scope>NUCLEOTIDE SEQUENCE [LARGE SCALE GENOMIC DNA]</scope>
    <source>
        <strain evidence="8">JCM 17225</strain>
    </source>
</reference>
<name>A0ABP7TLQ5_9BACT</name>
<dbReference type="SUPFAM" id="SSF52743">
    <property type="entry name" value="Subtilisin-like"/>
    <property type="match status" value="1"/>
</dbReference>
<dbReference type="InterPro" id="IPR023827">
    <property type="entry name" value="Peptidase_S8_Asp-AS"/>
</dbReference>
<dbReference type="InterPro" id="IPR022398">
    <property type="entry name" value="Peptidase_S8_His-AS"/>
</dbReference>
<comment type="caution">
    <text evidence="7">The sequence shown here is derived from an EMBL/GenBank/DDBJ whole genome shotgun (WGS) entry which is preliminary data.</text>
</comment>
<sequence length="392" mass="39426">MAVALVGGMCLVSCSKNTDPDPAASGGGLASGMVGSNPDVPIAGQYIVVLNTPVAGATFELRLAAVNTVATGLLGGLGLGTLPVVATFSDALTGFVVKNVSAAQLLLLQNDPRVKYVHQDGLFLFSPLLSSPPPPSQPAQEIPYGITRVGGAGDGTGKTAWVIDTGIDLDHPDLLVDQPRSRSFVPGFGSADDDNGHGSHVAGTIGARNNTIGVVGVAAGCTLVAVKVLNAQGSGSISQVIQGVDYVAATARPGDAANLSLSGSIYQALDDAVVNLAARGVFVAVAAGNASASATGSSPARANGLNLYTVTAMDRNNAFASFSNFGNPPVDWCEPGVDVKSTFMNGAYQTLSGTSMAAPHLAGILLMRGGSVTADGNVTGDRDGIPDRIGRR</sequence>
<proteinExistence type="inferred from homology"/>
<keyword evidence="2 5" id="KW-0645">Protease</keyword>
<evidence type="ECO:0000256" key="1">
    <source>
        <dbReference type="ARBA" id="ARBA00011073"/>
    </source>
</evidence>
<dbReference type="InterPro" id="IPR050131">
    <property type="entry name" value="Peptidase_S8_subtilisin-like"/>
</dbReference>
<dbReference type="PROSITE" id="PS00137">
    <property type="entry name" value="SUBTILASE_HIS"/>
    <property type="match status" value="1"/>
</dbReference>
<evidence type="ECO:0000256" key="2">
    <source>
        <dbReference type="ARBA" id="ARBA00022670"/>
    </source>
</evidence>
<dbReference type="Gene3D" id="3.30.70.80">
    <property type="entry name" value="Peptidase S8 propeptide/proteinase inhibitor I9"/>
    <property type="match status" value="1"/>
</dbReference>
<feature type="active site" description="Charge relay system" evidence="5">
    <location>
        <position position="355"/>
    </location>
</feature>
<evidence type="ECO:0000256" key="3">
    <source>
        <dbReference type="ARBA" id="ARBA00022801"/>
    </source>
</evidence>
<comment type="similarity">
    <text evidence="1 5">Belongs to the peptidase S8 family.</text>
</comment>
<dbReference type="InterPro" id="IPR000209">
    <property type="entry name" value="Peptidase_S8/S53_dom"/>
</dbReference>
<dbReference type="Gene3D" id="3.40.50.200">
    <property type="entry name" value="Peptidase S8/S53 domain"/>
    <property type="match status" value="1"/>
</dbReference>
<feature type="domain" description="Peptidase S8/S53" evidence="6">
    <location>
        <begin position="162"/>
        <end position="365"/>
    </location>
</feature>
<dbReference type="PANTHER" id="PTHR43806">
    <property type="entry name" value="PEPTIDASE S8"/>
    <property type="match status" value="1"/>
</dbReference>
<dbReference type="PROSITE" id="PS00136">
    <property type="entry name" value="SUBTILASE_ASP"/>
    <property type="match status" value="1"/>
</dbReference>
<gene>
    <name evidence="7" type="ORF">GCM10022409_10270</name>
</gene>
<keyword evidence="3 5" id="KW-0378">Hydrolase</keyword>
<dbReference type="PANTHER" id="PTHR43806:SF11">
    <property type="entry name" value="CEREVISIN-RELATED"/>
    <property type="match status" value="1"/>
</dbReference>
<dbReference type="Pfam" id="PF00082">
    <property type="entry name" value="Peptidase_S8"/>
    <property type="match status" value="1"/>
</dbReference>
<dbReference type="InterPro" id="IPR015500">
    <property type="entry name" value="Peptidase_S8_subtilisin-rel"/>
</dbReference>
<dbReference type="PROSITE" id="PS51892">
    <property type="entry name" value="SUBTILASE"/>
    <property type="match status" value="1"/>
</dbReference>
<dbReference type="InterPro" id="IPR037045">
    <property type="entry name" value="S8pro/Inhibitor_I9_sf"/>
</dbReference>
<dbReference type="RefSeq" id="WP_345051111.1">
    <property type="nucleotide sequence ID" value="NZ_BAABDK010000010.1"/>
</dbReference>
<evidence type="ECO:0000256" key="4">
    <source>
        <dbReference type="ARBA" id="ARBA00022825"/>
    </source>
</evidence>
<evidence type="ECO:0000259" key="6">
    <source>
        <dbReference type="Pfam" id="PF00082"/>
    </source>
</evidence>
<dbReference type="Proteomes" id="UP001501469">
    <property type="component" value="Unassembled WGS sequence"/>
</dbReference>
<feature type="active site" description="Charge relay system" evidence="5">
    <location>
        <position position="197"/>
    </location>
</feature>
<organism evidence="7 8">
    <name type="scientific">Hymenobacter glaciei</name>
    <dbReference type="NCBI Taxonomy" id="877209"/>
    <lineage>
        <taxon>Bacteria</taxon>
        <taxon>Pseudomonadati</taxon>
        <taxon>Bacteroidota</taxon>
        <taxon>Cytophagia</taxon>
        <taxon>Cytophagales</taxon>
        <taxon>Hymenobacteraceae</taxon>
        <taxon>Hymenobacter</taxon>
    </lineage>
</organism>
<evidence type="ECO:0000313" key="7">
    <source>
        <dbReference type="EMBL" id="GAA4028160.1"/>
    </source>
</evidence>
<feature type="active site" description="Charge relay system" evidence="5">
    <location>
        <position position="164"/>
    </location>
</feature>
<accession>A0ABP7TLQ5</accession>
<protein>
    <recommendedName>
        <fullName evidence="6">Peptidase S8/S53 domain-containing protein</fullName>
    </recommendedName>
</protein>